<dbReference type="GO" id="GO:0005829">
    <property type="term" value="C:cytosol"/>
    <property type="evidence" value="ECO:0007669"/>
    <property type="project" value="TreeGrafter"/>
</dbReference>
<keyword evidence="7" id="KW-1185">Reference proteome</keyword>
<accession>A0A4S1CBX9</accession>
<proteinExistence type="inferred from homology"/>
<dbReference type="GO" id="GO:0030261">
    <property type="term" value="P:chromosome condensation"/>
    <property type="evidence" value="ECO:0007669"/>
    <property type="project" value="UniProtKB-KW"/>
</dbReference>
<protein>
    <submittedName>
        <fullName evidence="6">HU family DNA-binding protein</fullName>
    </submittedName>
</protein>
<dbReference type="PANTHER" id="PTHR33175:SF3">
    <property type="entry name" value="DNA-BINDING PROTEIN HU-BETA"/>
    <property type="match status" value="1"/>
</dbReference>
<dbReference type="GO" id="GO:0006270">
    <property type="term" value="P:DNA replication initiation"/>
    <property type="evidence" value="ECO:0007669"/>
    <property type="project" value="UniProtKB-ARBA"/>
</dbReference>
<evidence type="ECO:0000256" key="1">
    <source>
        <dbReference type="ARBA" id="ARBA00003819"/>
    </source>
</evidence>
<dbReference type="SUPFAM" id="SSF47729">
    <property type="entry name" value="IHF-like DNA-binding proteins"/>
    <property type="match status" value="1"/>
</dbReference>
<keyword evidence="4 6" id="KW-0238">DNA-binding</keyword>
<dbReference type="SMART" id="SM00411">
    <property type="entry name" value="BHL"/>
    <property type="match status" value="1"/>
</dbReference>
<evidence type="ECO:0000256" key="5">
    <source>
        <dbReference type="RuleBase" id="RU003939"/>
    </source>
</evidence>
<evidence type="ECO:0000313" key="7">
    <source>
        <dbReference type="Proteomes" id="UP000306416"/>
    </source>
</evidence>
<dbReference type="CDD" id="cd13831">
    <property type="entry name" value="HU"/>
    <property type="match status" value="1"/>
</dbReference>
<dbReference type="InterPro" id="IPR010992">
    <property type="entry name" value="IHF-like_DNA-bd_dom_sf"/>
</dbReference>
<dbReference type="RefSeq" id="WP_129127480.1">
    <property type="nucleotide sequence ID" value="NZ_SRSC01000004.1"/>
</dbReference>
<dbReference type="PRINTS" id="PR01727">
    <property type="entry name" value="DNABINDINGHU"/>
</dbReference>
<dbReference type="Gene3D" id="4.10.520.10">
    <property type="entry name" value="IHF-like DNA-binding proteins"/>
    <property type="match status" value="1"/>
</dbReference>
<name>A0A4S1CBX9_9BACT</name>
<dbReference type="GO" id="GO:0003677">
    <property type="term" value="F:DNA binding"/>
    <property type="evidence" value="ECO:0007669"/>
    <property type="project" value="UniProtKB-KW"/>
</dbReference>
<dbReference type="GO" id="GO:1990103">
    <property type="term" value="C:DnaA-HU complex"/>
    <property type="evidence" value="ECO:0007669"/>
    <property type="project" value="UniProtKB-ARBA"/>
</dbReference>
<keyword evidence="3" id="KW-0226">DNA condensation</keyword>
<dbReference type="InterPro" id="IPR020816">
    <property type="entry name" value="Histone-like_DNA-bd_CS"/>
</dbReference>
<dbReference type="GO" id="GO:1990178">
    <property type="term" value="C:HU-DNA complex"/>
    <property type="evidence" value="ECO:0007669"/>
    <property type="project" value="UniProtKB-ARBA"/>
</dbReference>
<evidence type="ECO:0000313" key="6">
    <source>
        <dbReference type="EMBL" id="TGU70867.1"/>
    </source>
</evidence>
<comment type="caution">
    <text evidence="6">The sequence shown here is derived from an EMBL/GenBank/DDBJ whole genome shotgun (WGS) entry which is preliminary data.</text>
</comment>
<sequence>MNKAELVSAIAEEAQLTKVDADKALSGILDALTDCLAGGDKVTLVGFGTFSVAERAARTGKNPQTGKQIEIPASSAPKFKAGNTLKALVNG</sequence>
<dbReference type="FunFam" id="4.10.520.10:FF:000001">
    <property type="entry name" value="DNA-binding protein HU"/>
    <property type="match status" value="1"/>
</dbReference>
<dbReference type="GO" id="GO:0006351">
    <property type="term" value="P:DNA-templated transcription"/>
    <property type="evidence" value="ECO:0007669"/>
    <property type="project" value="UniProtKB-ARBA"/>
</dbReference>
<dbReference type="PANTHER" id="PTHR33175">
    <property type="entry name" value="DNA-BINDING PROTEIN HU"/>
    <property type="match status" value="1"/>
</dbReference>
<evidence type="ECO:0000256" key="3">
    <source>
        <dbReference type="ARBA" id="ARBA00023067"/>
    </source>
</evidence>
<organism evidence="6 7">
    <name type="scientific">Geomonas terrae</name>
    <dbReference type="NCBI Taxonomy" id="2562681"/>
    <lineage>
        <taxon>Bacteria</taxon>
        <taxon>Pseudomonadati</taxon>
        <taxon>Thermodesulfobacteriota</taxon>
        <taxon>Desulfuromonadia</taxon>
        <taxon>Geobacterales</taxon>
        <taxon>Geobacteraceae</taxon>
        <taxon>Geomonas</taxon>
    </lineage>
</organism>
<comment type="similarity">
    <text evidence="2 5">Belongs to the bacterial histone-like protein family.</text>
</comment>
<evidence type="ECO:0000256" key="2">
    <source>
        <dbReference type="ARBA" id="ARBA00010529"/>
    </source>
</evidence>
<dbReference type="InterPro" id="IPR000119">
    <property type="entry name" value="Hist_DNA-bd"/>
</dbReference>
<dbReference type="PROSITE" id="PS00045">
    <property type="entry name" value="HISTONE_LIKE"/>
    <property type="match status" value="1"/>
</dbReference>
<comment type="function">
    <text evidence="1">Histone-like DNA-binding protein which is capable of wrapping DNA to stabilize it, and thus to prevent its denaturation under extreme environmental conditions.</text>
</comment>
<dbReference type="AlphaFoldDB" id="A0A4S1CBX9"/>
<evidence type="ECO:0000256" key="4">
    <source>
        <dbReference type="ARBA" id="ARBA00023125"/>
    </source>
</evidence>
<gene>
    <name evidence="6" type="ORF">E4633_17930</name>
</gene>
<dbReference type="Pfam" id="PF00216">
    <property type="entry name" value="Bac_DNA_binding"/>
    <property type="match status" value="1"/>
</dbReference>
<dbReference type="Proteomes" id="UP000306416">
    <property type="component" value="Unassembled WGS sequence"/>
</dbReference>
<dbReference type="GO" id="GO:0030527">
    <property type="term" value="F:structural constituent of chromatin"/>
    <property type="evidence" value="ECO:0007669"/>
    <property type="project" value="InterPro"/>
</dbReference>
<dbReference type="EMBL" id="SRSC01000004">
    <property type="protein sequence ID" value="TGU70867.1"/>
    <property type="molecule type" value="Genomic_DNA"/>
</dbReference>
<reference evidence="6 7" key="1">
    <citation type="submission" date="2019-04" db="EMBL/GenBank/DDBJ databases">
        <title>Geobacter oryzae sp. nov., ferric-reducing bacteria isolated from paddy soil.</title>
        <authorList>
            <person name="Xu Z."/>
            <person name="Masuda Y."/>
            <person name="Itoh H."/>
            <person name="Senoo K."/>
        </authorList>
    </citation>
    <scope>NUCLEOTIDE SEQUENCE [LARGE SCALE GENOMIC DNA]</scope>
    <source>
        <strain evidence="6 7">Red111</strain>
    </source>
</reference>
<dbReference type="GO" id="GO:0042802">
    <property type="term" value="F:identical protein binding"/>
    <property type="evidence" value="ECO:0007669"/>
    <property type="project" value="UniProtKB-ARBA"/>
</dbReference>